<dbReference type="InterPro" id="IPR010799">
    <property type="entry name" value="MlrC_C"/>
</dbReference>
<dbReference type="GO" id="GO:0006508">
    <property type="term" value="P:proteolysis"/>
    <property type="evidence" value="ECO:0007669"/>
    <property type="project" value="UniProtKB-KW"/>
</dbReference>
<feature type="domain" description="Microcystin LR degradation protein MlrC N-terminal" evidence="3">
    <location>
        <begin position="2"/>
        <end position="289"/>
    </location>
</feature>
<evidence type="ECO:0000313" key="4">
    <source>
        <dbReference type="EMBL" id="CAB3777835.1"/>
    </source>
</evidence>
<proteinExistence type="inferred from homology"/>
<comment type="similarity">
    <text evidence="1">Belongs to the peptidase M81 family.</text>
</comment>
<evidence type="ECO:0000259" key="2">
    <source>
        <dbReference type="Pfam" id="PF07171"/>
    </source>
</evidence>
<protein>
    <recommendedName>
        <fullName evidence="1">Microcystinase C</fullName>
        <shortName evidence="1">MlrC</shortName>
    </recommendedName>
</protein>
<comment type="function">
    <text evidence="1">Involved in peptidolytic degradation of cyclic heptapeptide hepatotoxin microcystin (MC).</text>
</comment>
<keyword evidence="1" id="KW-0479">Metal-binding</keyword>
<keyword evidence="5" id="KW-1185">Reference proteome</keyword>
<dbReference type="EMBL" id="CADIKL010000002">
    <property type="protein sequence ID" value="CAB3777835.1"/>
    <property type="molecule type" value="Genomic_DNA"/>
</dbReference>
<reference evidence="4 5" key="1">
    <citation type="submission" date="2020-04" db="EMBL/GenBank/DDBJ databases">
        <authorList>
            <person name="De Canck E."/>
        </authorList>
    </citation>
    <scope>NUCLEOTIDE SEQUENCE [LARGE SCALE GENOMIC DNA]</scope>
    <source>
        <strain evidence="4 5">LMG 28688</strain>
    </source>
</reference>
<dbReference type="AlphaFoldDB" id="A0A6J5FGC6"/>
<sequence>MRLLLAMFKHETNTFSPVPTPFERFFRKGGGAVGGEAAVAAYRGTGGALGAYIAVAEQLGAQIVLPVAADAFPSGPVDDDAYRRISGLILDAVAQGGYDGILLDLHGAMVTRSLDDGEGTLLKRLREIDPHTPVGVTLDMHANLYDDIVKHATVITGYHTYPHVDMYEAGERAARVIARTIAGEIRPVMAWGNKPMLPHVMRQGTHAEPNRSLQARCMRYEERDALAASLFVGFPNADIANAGLSVVICTDGDAAKAGEMRDALLDDAWRAREQFLYASEPLAQSVAHAKALGASSAPNAPKAKGPLVLLDHCDNTASGGTMDTTEVLAEVLRQELDNAVFFAICDPQAVQQAIAAGIGNDVTLALGGKLPMPALSESSRPLEVTARVKLISDGVYRNRGPMYRGGLNNSGPTVVLDTGKVEIVVVSAHQEPFDLNCLSSVGIDPTQKRYIVLKSRVHWRAGFGDLAREVIECAGVGVCTSDYAKLAFKKVRRPIYPLDAL</sequence>
<dbReference type="GO" id="GO:0046872">
    <property type="term" value="F:metal ion binding"/>
    <property type="evidence" value="ECO:0007669"/>
    <property type="project" value="UniProtKB-KW"/>
</dbReference>
<accession>A0A6J5FGC6</accession>
<name>A0A6J5FGC6_9BURK</name>
<keyword evidence="1" id="KW-0482">Metalloprotease</keyword>
<dbReference type="GO" id="GO:0008237">
    <property type="term" value="F:metallopeptidase activity"/>
    <property type="evidence" value="ECO:0007669"/>
    <property type="project" value="UniProtKB-KW"/>
</dbReference>
<evidence type="ECO:0000259" key="3">
    <source>
        <dbReference type="Pfam" id="PF07364"/>
    </source>
</evidence>
<evidence type="ECO:0000256" key="1">
    <source>
        <dbReference type="PIRNR" id="PIRNR012702"/>
    </source>
</evidence>
<gene>
    <name evidence="4" type="ORF">LMG28688_00448</name>
</gene>
<dbReference type="PIRSF" id="PIRSF012702">
    <property type="entry name" value="UCP012702"/>
    <property type="match status" value="1"/>
</dbReference>
<keyword evidence="1" id="KW-0645">Protease</keyword>
<dbReference type="RefSeq" id="WP_129564370.1">
    <property type="nucleotide sequence ID" value="NZ_CADIKL010000002.1"/>
</dbReference>
<dbReference type="Pfam" id="PF07364">
    <property type="entry name" value="DUF1485"/>
    <property type="match status" value="1"/>
</dbReference>
<dbReference type="Proteomes" id="UP000494119">
    <property type="component" value="Unassembled WGS sequence"/>
</dbReference>
<dbReference type="InterPro" id="IPR009197">
    <property type="entry name" value="MlrC"/>
</dbReference>
<keyword evidence="1" id="KW-0378">Hydrolase</keyword>
<dbReference type="Pfam" id="PF07171">
    <property type="entry name" value="MlrC_C"/>
    <property type="match status" value="1"/>
</dbReference>
<dbReference type="InterPro" id="IPR015995">
    <property type="entry name" value="MlrC_N"/>
</dbReference>
<evidence type="ECO:0000313" key="5">
    <source>
        <dbReference type="Proteomes" id="UP000494119"/>
    </source>
</evidence>
<comment type="cofactor">
    <cofactor evidence="1">
        <name>Zn(2+)</name>
        <dbReference type="ChEBI" id="CHEBI:29105"/>
    </cofactor>
    <text evidence="1">Binds 1 zinc ion per subunit.</text>
</comment>
<feature type="domain" description="Microcystin LR degradation protein MlrC C-terminal" evidence="2">
    <location>
        <begin position="309"/>
        <end position="490"/>
    </location>
</feature>
<organism evidence="4 5">
    <name type="scientific">Paraburkholderia caffeinitolerans</name>
    <dbReference type="NCBI Taxonomy" id="1723730"/>
    <lineage>
        <taxon>Bacteria</taxon>
        <taxon>Pseudomonadati</taxon>
        <taxon>Pseudomonadota</taxon>
        <taxon>Betaproteobacteria</taxon>
        <taxon>Burkholderiales</taxon>
        <taxon>Burkholderiaceae</taxon>
        <taxon>Paraburkholderia</taxon>
    </lineage>
</organism>